<dbReference type="EMBL" id="UFUW01000001">
    <property type="protein sequence ID" value="SUX20364.1"/>
    <property type="molecule type" value="Genomic_DNA"/>
</dbReference>
<dbReference type="PANTHER" id="PTHR43537:SF5">
    <property type="entry name" value="UXU OPERON TRANSCRIPTIONAL REGULATOR"/>
    <property type="match status" value="1"/>
</dbReference>
<evidence type="ECO:0000256" key="3">
    <source>
        <dbReference type="ARBA" id="ARBA00023163"/>
    </source>
</evidence>
<protein>
    <submittedName>
        <fullName evidence="5">L-lactate utilization operon repressor</fullName>
    </submittedName>
</protein>
<dbReference type="InterPro" id="IPR036390">
    <property type="entry name" value="WH_DNA-bd_sf"/>
</dbReference>
<proteinExistence type="predicted"/>
<evidence type="ECO:0000313" key="6">
    <source>
        <dbReference type="Proteomes" id="UP000254572"/>
    </source>
</evidence>
<dbReference type="OrthoDB" id="5450856at2"/>
<dbReference type="InterPro" id="IPR008920">
    <property type="entry name" value="TF_FadR/GntR_C"/>
</dbReference>
<dbReference type="Pfam" id="PF00392">
    <property type="entry name" value="GntR"/>
    <property type="match status" value="1"/>
</dbReference>
<accession>A0A381E300</accession>
<dbReference type="SMART" id="SM00345">
    <property type="entry name" value="HTH_GNTR"/>
    <property type="match status" value="1"/>
</dbReference>
<organism evidence="5 6">
    <name type="scientific">Cardiobacterium valvarum</name>
    <dbReference type="NCBI Taxonomy" id="194702"/>
    <lineage>
        <taxon>Bacteria</taxon>
        <taxon>Pseudomonadati</taxon>
        <taxon>Pseudomonadota</taxon>
        <taxon>Gammaproteobacteria</taxon>
        <taxon>Cardiobacteriales</taxon>
        <taxon>Cardiobacteriaceae</taxon>
        <taxon>Cardiobacterium</taxon>
    </lineage>
</organism>
<name>A0A381E300_9GAMM</name>
<keyword evidence="2" id="KW-0238">DNA-binding</keyword>
<keyword evidence="6" id="KW-1185">Reference proteome</keyword>
<dbReference type="InterPro" id="IPR011711">
    <property type="entry name" value="GntR_C"/>
</dbReference>
<dbReference type="InterPro" id="IPR000524">
    <property type="entry name" value="Tscrpt_reg_HTH_GntR"/>
</dbReference>
<sequence>MNPPLSISRRYPEVAAELRQMISNGNFAVGDKMPAERHLAELLDVSRALLREALIMLEIQGLVEVRQGSGVYIIRLPDGGTPKGDDSDIGPFELMQARQVLESSIAEVAALTVTKTDIEALQRILQIQEQEVQEGITDYSSDEQFHLRVAQATQNSVLAESVNRLWLQRRGSPMWEQLHRHITNTTYWRRWLDDHRAVLNALKRKDPVAAKHAMWQHLENVRETLLLLSDVDAPEFDGYLFRSLPITLPKSEEKA</sequence>
<dbReference type="PANTHER" id="PTHR43537">
    <property type="entry name" value="TRANSCRIPTIONAL REGULATOR, GNTR FAMILY"/>
    <property type="match status" value="1"/>
</dbReference>
<evidence type="ECO:0000259" key="4">
    <source>
        <dbReference type="PROSITE" id="PS50949"/>
    </source>
</evidence>
<dbReference type="SUPFAM" id="SSF46785">
    <property type="entry name" value="Winged helix' DNA-binding domain"/>
    <property type="match status" value="1"/>
</dbReference>
<keyword evidence="3" id="KW-0804">Transcription</keyword>
<dbReference type="Proteomes" id="UP000254572">
    <property type="component" value="Unassembled WGS sequence"/>
</dbReference>
<reference evidence="5 6" key="1">
    <citation type="submission" date="2018-06" db="EMBL/GenBank/DDBJ databases">
        <authorList>
            <consortium name="Pathogen Informatics"/>
            <person name="Doyle S."/>
        </authorList>
    </citation>
    <scope>NUCLEOTIDE SEQUENCE [LARGE SCALE GENOMIC DNA]</scope>
    <source>
        <strain evidence="5 6">NCTC13294</strain>
    </source>
</reference>
<dbReference type="AlphaFoldDB" id="A0A381E300"/>
<gene>
    <name evidence="5" type="primary">lutR</name>
    <name evidence="5" type="ORF">NCTC13294_00725</name>
</gene>
<dbReference type="Pfam" id="PF07729">
    <property type="entry name" value="FCD"/>
    <property type="match status" value="1"/>
</dbReference>
<dbReference type="SUPFAM" id="SSF48008">
    <property type="entry name" value="GntR ligand-binding domain-like"/>
    <property type="match status" value="1"/>
</dbReference>
<feature type="domain" description="HTH gntR-type" evidence="4">
    <location>
        <begin position="8"/>
        <end position="76"/>
    </location>
</feature>
<keyword evidence="1" id="KW-0805">Transcription regulation</keyword>
<evidence type="ECO:0000313" key="5">
    <source>
        <dbReference type="EMBL" id="SUX20364.1"/>
    </source>
</evidence>
<dbReference type="RefSeq" id="WP_115610962.1">
    <property type="nucleotide sequence ID" value="NZ_JBHLZC010000001.1"/>
</dbReference>
<dbReference type="PROSITE" id="PS50949">
    <property type="entry name" value="HTH_GNTR"/>
    <property type="match status" value="1"/>
</dbReference>
<dbReference type="Gene3D" id="1.10.10.10">
    <property type="entry name" value="Winged helix-like DNA-binding domain superfamily/Winged helix DNA-binding domain"/>
    <property type="match status" value="1"/>
</dbReference>
<dbReference type="SMART" id="SM00895">
    <property type="entry name" value="FCD"/>
    <property type="match status" value="1"/>
</dbReference>
<dbReference type="GO" id="GO:0003677">
    <property type="term" value="F:DNA binding"/>
    <property type="evidence" value="ECO:0007669"/>
    <property type="project" value="UniProtKB-KW"/>
</dbReference>
<dbReference type="PRINTS" id="PR00035">
    <property type="entry name" value="HTHGNTR"/>
</dbReference>
<evidence type="ECO:0000256" key="1">
    <source>
        <dbReference type="ARBA" id="ARBA00023015"/>
    </source>
</evidence>
<dbReference type="InterPro" id="IPR036388">
    <property type="entry name" value="WH-like_DNA-bd_sf"/>
</dbReference>
<dbReference type="Gene3D" id="1.20.120.530">
    <property type="entry name" value="GntR ligand-binding domain-like"/>
    <property type="match status" value="1"/>
</dbReference>
<dbReference type="CDD" id="cd07377">
    <property type="entry name" value="WHTH_GntR"/>
    <property type="match status" value="1"/>
</dbReference>
<dbReference type="GO" id="GO:0003700">
    <property type="term" value="F:DNA-binding transcription factor activity"/>
    <property type="evidence" value="ECO:0007669"/>
    <property type="project" value="InterPro"/>
</dbReference>
<evidence type="ECO:0000256" key="2">
    <source>
        <dbReference type="ARBA" id="ARBA00023125"/>
    </source>
</evidence>